<comment type="catalytic activity">
    <reaction evidence="8">
        <text>1-octadecanoyl-2-(4Z,7Z,10Z,13Z,16Z,19Z-docosahexaenoyl)-sn-glycerol + H2O = 2-(4Z,7Z,10Z,13Z,16Z,19Z-docosahexaenoyl)-glycerol + octadecanoate + H(+)</text>
        <dbReference type="Rhea" id="RHEA:77107"/>
        <dbReference type="ChEBI" id="CHEBI:15377"/>
        <dbReference type="ChEBI" id="CHEBI:15378"/>
        <dbReference type="ChEBI" id="CHEBI:25629"/>
        <dbReference type="ChEBI" id="CHEBI:77129"/>
        <dbReference type="ChEBI" id="CHEBI:186738"/>
    </reaction>
</comment>
<dbReference type="Pfam" id="PF02037">
    <property type="entry name" value="SAP"/>
    <property type="match status" value="1"/>
</dbReference>
<dbReference type="InterPro" id="IPR029058">
    <property type="entry name" value="AB_hydrolase_fold"/>
</dbReference>
<dbReference type="SUPFAM" id="SSF68906">
    <property type="entry name" value="SAP domain"/>
    <property type="match status" value="1"/>
</dbReference>
<evidence type="ECO:0000256" key="4">
    <source>
        <dbReference type="ARBA" id="ARBA00042703"/>
    </source>
</evidence>
<evidence type="ECO:0000256" key="7">
    <source>
        <dbReference type="ARBA" id="ARBA00044064"/>
    </source>
</evidence>
<dbReference type="PROSITE" id="PS50800">
    <property type="entry name" value="SAP"/>
    <property type="match status" value="1"/>
</dbReference>
<dbReference type="PANTHER" id="PTHR46118:SF4">
    <property type="entry name" value="PROTEIN ABHD11"/>
    <property type="match status" value="1"/>
</dbReference>
<dbReference type="Gene3D" id="3.40.50.1820">
    <property type="entry name" value="alpha/beta hydrolase"/>
    <property type="match status" value="1"/>
</dbReference>
<dbReference type="Pfam" id="PF00561">
    <property type="entry name" value="Abhydrolase_1"/>
    <property type="match status" value="1"/>
</dbReference>
<sequence length="330" mass="37371">MTASINPIRILFRRMRLSAQCRPMSSFSVSDDVEIAYEAYGSSDDKATNPLIICHGLFGQKRNWHSICKELQRRLGNQIYAIDLRNHGDSSHTEEHTFTTMSEDIRAFITGKVLKEAEFERVFLLGHSMGGKAAARVALNQPSGSDLSQRLIEKLIIEDIAPHRQYTDSDVPELIDAMKSIKLYKSRKEISEDLKQRVPNDSVRQFLLTNLDDDPKDKGLFRWKCNLNSVDQCVNEIVIGKTPYSGPTLVLIGAKSSYVRSEDHDKILEAFPKAEFVVVPDAVEFVMESSKKLISELKVNELRAELEKRGLDKGGVKVTLLERLEKLVMM</sequence>
<evidence type="ECO:0000256" key="2">
    <source>
        <dbReference type="ARBA" id="ARBA00022801"/>
    </source>
</evidence>
<comment type="catalytic activity">
    <reaction evidence="5">
        <text>a 1,2-diacyl-sn-glycerol + H2O = a 2-acylglycerol + a fatty acid + H(+)</text>
        <dbReference type="Rhea" id="RHEA:33275"/>
        <dbReference type="ChEBI" id="CHEBI:15377"/>
        <dbReference type="ChEBI" id="CHEBI:15378"/>
        <dbReference type="ChEBI" id="CHEBI:17389"/>
        <dbReference type="ChEBI" id="CHEBI:17815"/>
        <dbReference type="ChEBI" id="CHEBI:28868"/>
        <dbReference type="EC" id="3.1.1.116"/>
    </reaction>
</comment>
<dbReference type="PANTHER" id="PTHR46118">
    <property type="entry name" value="PROTEIN ABHD11"/>
    <property type="match status" value="1"/>
</dbReference>
<evidence type="ECO:0000259" key="12">
    <source>
        <dbReference type="PROSITE" id="PS50800"/>
    </source>
</evidence>
<dbReference type="AlphaFoldDB" id="A0AAD4NGN4"/>
<evidence type="ECO:0000256" key="5">
    <source>
        <dbReference type="ARBA" id="ARBA00043667"/>
    </source>
</evidence>
<gene>
    <name evidence="13" type="ORF">DdX_00528</name>
</gene>
<evidence type="ECO:0000256" key="3">
    <source>
        <dbReference type="ARBA" id="ARBA00026104"/>
    </source>
</evidence>
<keyword evidence="2 13" id="KW-0378">Hydrolase</keyword>
<comment type="catalytic activity">
    <reaction evidence="10">
        <text>1-octadecanoyl-2-(9Z-octadecenoyl)-sn-glycerol + H2O = 2-(9Z-octadecenoyl)-glycerol + octadecanoate + H(+)</text>
        <dbReference type="Rhea" id="RHEA:77103"/>
        <dbReference type="ChEBI" id="CHEBI:15377"/>
        <dbReference type="ChEBI" id="CHEBI:15378"/>
        <dbReference type="ChEBI" id="CHEBI:25629"/>
        <dbReference type="ChEBI" id="CHEBI:73990"/>
        <dbReference type="ChEBI" id="CHEBI:75468"/>
    </reaction>
</comment>
<comment type="catalytic activity">
    <reaction evidence="6">
        <text>a 1,3-diacyl-sn-glycerol + H2O = a 1-acyl-sn-glycerol + a fatty acid + H(+)</text>
        <dbReference type="Rhea" id="RHEA:38503"/>
        <dbReference type="ChEBI" id="CHEBI:15377"/>
        <dbReference type="ChEBI" id="CHEBI:15378"/>
        <dbReference type="ChEBI" id="CHEBI:28868"/>
        <dbReference type="ChEBI" id="CHEBI:64683"/>
        <dbReference type="ChEBI" id="CHEBI:77272"/>
    </reaction>
</comment>
<dbReference type="InterPro" id="IPR036361">
    <property type="entry name" value="SAP_dom_sf"/>
</dbReference>
<evidence type="ECO:0000256" key="6">
    <source>
        <dbReference type="ARBA" id="ARBA00043742"/>
    </source>
</evidence>
<dbReference type="Gene3D" id="1.10.720.30">
    <property type="entry name" value="SAP domain"/>
    <property type="match status" value="1"/>
</dbReference>
<evidence type="ECO:0000256" key="1">
    <source>
        <dbReference type="ARBA" id="ARBA00008645"/>
    </source>
</evidence>
<comment type="catalytic activity">
    <reaction evidence="9">
        <text>1,2-didecanoylglycerol + H2O = decanoylglycerol + decanoate + H(+)</text>
        <dbReference type="Rhea" id="RHEA:48596"/>
        <dbReference type="ChEBI" id="CHEBI:11152"/>
        <dbReference type="ChEBI" id="CHEBI:15377"/>
        <dbReference type="ChEBI" id="CHEBI:15378"/>
        <dbReference type="ChEBI" id="CHEBI:27689"/>
        <dbReference type="ChEBI" id="CHEBI:90605"/>
    </reaction>
</comment>
<proteinExistence type="inferred from homology"/>
<evidence type="ECO:0000256" key="8">
    <source>
        <dbReference type="ARBA" id="ARBA00048283"/>
    </source>
</evidence>
<evidence type="ECO:0000256" key="10">
    <source>
        <dbReference type="ARBA" id="ARBA00048513"/>
    </source>
</evidence>
<reference evidence="13" key="1">
    <citation type="submission" date="2022-01" db="EMBL/GenBank/DDBJ databases">
        <title>Genome Sequence Resource for Two Populations of Ditylenchus destructor, the Migratory Endoparasitic Phytonematode.</title>
        <authorList>
            <person name="Zhang H."/>
            <person name="Lin R."/>
            <person name="Xie B."/>
        </authorList>
    </citation>
    <scope>NUCLEOTIDE SEQUENCE</scope>
    <source>
        <strain evidence="13">BazhouSP</strain>
    </source>
</reference>
<dbReference type="EC" id="3.1.1.116" evidence="3"/>
<dbReference type="InterPro" id="IPR003034">
    <property type="entry name" value="SAP_dom"/>
</dbReference>
<dbReference type="Proteomes" id="UP001201812">
    <property type="component" value="Unassembled WGS sequence"/>
</dbReference>
<dbReference type="GO" id="GO:0005739">
    <property type="term" value="C:mitochondrion"/>
    <property type="evidence" value="ECO:0007669"/>
    <property type="project" value="TreeGrafter"/>
</dbReference>
<feature type="domain" description="SAP" evidence="12">
    <location>
        <begin position="294"/>
        <end position="328"/>
    </location>
</feature>
<dbReference type="GO" id="GO:0052689">
    <property type="term" value="F:carboxylic ester hydrolase activity"/>
    <property type="evidence" value="ECO:0007669"/>
    <property type="project" value="TreeGrafter"/>
</dbReference>
<accession>A0AAD4NGN4</accession>
<evidence type="ECO:0000313" key="13">
    <source>
        <dbReference type="EMBL" id="KAI1728355.1"/>
    </source>
</evidence>
<organism evidence="13 14">
    <name type="scientific">Ditylenchus destructor</name>
    <dbReference type="NCBI Taxonomy" id="166010"/>
    <lineage>
        <taxon>Eukaryota</taxon>
        <taxon>Metazoa</taxon>
        <taxon>Ecdysozoa</taxon>
        <taxon>Nematoda</taxon>
        <taxon>Chromadorea</taxon>
        <taxon>Rhabditida</taxon>
        <taxon>Tylenchina</taxon>
        <taxon>Tylenchomorpha</taxon>
        <taxon>Sphaerularioidea</taxon>
        <taxon>Anguinidae</taxon>
        <taxon>Anguininae</taxon>
        <taxon>Ditylenchus</taxon>
    </lineage>
</organism>
<protein>
    <recommendedName>
        <fullName evidence="7">sn-1-specific diacylglycerol lipase ABHD11</fullName>
        <ecNumber evidence="3">3.1.1.116</ecNumber>
    </recommendedName>
    <alternativeName>
        <fullName evidence="4">Alpha/beta hydrolase domain-containing protein 11</fullName>
    </alternativeName>
</protein>
<dbReference type="EMBL" id="JAKKPZ010000001">
    <property type="protein sequence ID" value="KAI1728355.1"/>
    <property type="molecule type" value="Genomic_DNA"/>
</dbReference>
<keyword evidence="14" id="KW-1185">Reference proteome</keyword>
<dbReference type="SUPFAM" id="SSF53474">
    <property type="entry name" value="alpha/beta-Hydrolases"/>
    <property type="match status" value="1"/>
</dbReference>
<dbReference type="SMART" id="SM00513">
    <property type="entry name" value="SAP"/>
    <property type="match status" value="1"/>
</dbReference>
<comment type="caution">
    <text evidence="13">The sequence shown here is derived from an EMBL/GenBank/DDBJ whole genome shotgun (WGS) entry which is preliminary data.</text>
</comment>
<evidence type="ECO:0000256" key="11">
    <source>
        <dbReference type="ARBA" id="ARBA00048919"/>
    </source>
</evidence>
<comment type="catalytic activity">
    <reaction evidence="11">
        <text>1-octadecanoyl-2-(5Z,8Z,11Z,14Z-eicosatetraenoyl)-sn-glycerol + H2O = 2-(5Z,8Z,11Z,14Z-eicosatetraenoyl)-glycerol + octadecanoate + H(+)</text>
        <dbReference type="Rhea" id="RHEA:38507"/>
        <dbReference type="ChEBI" id="CHEBI:15377"/>
        <dbReference type="ChEBI" id="CHEBI:15378"/>
        <dbReference type="ChEBI" id="CHEBI:25629"/>
        <dbReference type="ChEBI" id="CHEBI:52392"/>
        <dbReference type="ChEBI" id="CHEBI:75728"/>
    </reaction>
</comment>
<comment type="similarity">
    <text evidence="1">Belongs to the AB hydrolase superfamily.</text>
</comment>
<name>A0AAD4NGN4_9BILA</name>
<dbReference type="InterPro" id="IPR000073">
    <property type="entry name" value="AB_hydrolase_1"/>
</dbReference>
<evidence type="ECO:0000256" key="9">
    <source>
        <dbReference type="ARBA" id="ARBA00048504"/>
    </source>
</evidence>
<evidence type="ECO:0000313" key="14">
    <source>
        <dbReference type="Proteomes" id="UP001201812"/>
    </source>
</evidence>